<dbReference type="InterPro" id="IPR029044">
    <property type="entry name" value="Nucleotide-diphossugar_trans"/>
</dbReference>
<dbReference type="InterPro" id="IPR001173">
    <property type="entry name" value="Glyco_trans_2-like"/>
</dbReference>
<feature type="domain" description="Glycosyltransferase 2-like" evidence="1">
    <location>
        <begin position="3"/>
        <end position="134"/>
    </location>
</feature>
<name>A0A0J5P5S5_9PAST</name>
<evidence type="ECO:0000313" key="2">
    <source>
        <dbReference type="EMBL" id="KMK50824.1"/>
    </source>
</evidence>
<dbReference type="GO" id="GO:0016740">
    <property type="term" value="F:transferase activity"/>
    <property type="evidence" value="ECO:0007669"/>
    <property type="project" value="UniProtKB-KW"/>
</dbReference>
<comment type="caution">
    <text evidence="2">The sequence shown here is derived from an EMBL/GenBank/DDBJ whole genome shotgun (WGS) entry which is preliminary data.</text>
</comment>
<gene>
    <name evidence="2" type="ORF">RO21_09565</name>
</gene>
<dbReference type="PATRIC" id="fig|67855.3.peg.2016"/>
<dbReference type="CDD" id="cd00761">
    <property type="entry name" value="Glyco_tranf_GTA_type"/>
    <property type="match status" value="1"/>
</dbReference>
<evidence type="ECO:0000313" key="3">
    <source>
        <dbReference type="Proteomes" id="UP000036270"/>
    </source>
</evidence>
<dbReference type="Gene3D" id="3.90.550.10">
    <property type="entry name" value="Spore Coat Polysaccharide Biosynthesis Protein SpsA, Chain A"/>
    <property type="match status" value="1"/>
</dbReference>
<dbReference type="EMBL" id="JWIZ01000063">
    <property type="protein sequence ID" value="KMK50824.1"/>
    <property type="molecule type" value="Genomic_DNA"/>
</dbReference>
<dbReference type="SUPFAM" id="SSF53448">
    <property type="entry name" value="Nucleotide-diphospho-sugar transferases"/>
    <property type="match status" value="1"/>
</dbReference>
<dbReference type="Proteomes" id="UP000036270">
    <property type="component" value="Unassembled WGS sequence"/>
</dbReference>
<sequence>MFSIIVPSYNRKEEIPYLLESLLHQTVYNFEVIIIDDFSEVPVDIHHFYPFPVNIIRNSENKGAAESRNIGVRYAQNDWLLFLDDDDSFLVTKCELLEKTIQNHPEINFIYHPAECMMVNEHFSYFTRPFKNEKEITLEGILKANKVGGMPMIAIKKAFFEKLKGLSSDLLSLEDYEFVLKAISDEEFKPKYIDKALTKCAFHTQRASVSTNTAHTERAIELIRQKYVKTAEQAKYFEFNSLYMLAYPHIMNLSRRAARFYLKMGWQSKKIKYFIIAFITFISPKLAINLKRFI</sequence>
<dbReference type="STRING" id="67855.RO21_09565"/>
<reference evidence="2 3" key="1">
    <citation type="submission" date="2014-12" db="EMBL/GenBank/DDBJ databases">
        <title>Reclassification of Actinobacillus muris as Muribacter muris.</title>
        <authorList>
            <person name="Christensen H."/>
            <person name="Nicklas W."/>
            <person name="Bisgaard M."/>
        </authorList>
    </citation>
    <scope>NUCLEOTIDE SEQUENCE [LARGE SCALE GENOMIC DNA]</scope>
    <source>
        <strain evidence="2 3">Ackerman80-443D</strain>
    </source>
</reference>
<dbReference type="PANTHER" id="PTHR43685:SF2">
    <property type="entry name" value="GLYCOSYLTRANSFERASE 2-LIKE DOMAIN-CONTAINING PROTEIN"/>
    <property type="match status" value="1"/>
</dbReference>
<dbReference type="AlphaFoldDB" id="A0A0J5P5S5"/>
<organism evidence="2 3">
    <name type="scientific">Muribacter muris</name>
    <dbReference type="NCBI Taxonomy" id="67855"/>
    <lineage>
        <taxon>Bacteria</taxon>
        <taxon>Pseudomonadati</taxon>
        <taxon>Pseudomonadota</taxon>
        <taxon>Gammaproteobacteria</taxon>
        <taxon>Pasteurellales</taxon>
        <taxon>Pasteurellaceae</taxon>
        <taxon>Muribacter</taxon>
    </lineage>
</organism>
<dbReference type="InterPro" id="IPR050834">
    <property type="entry name" value="Glycosyltransf_2"/>
</dbReference>
<proteinExistence type="predicted"/>
<keyword evidence="3" id="KW-1185">Reference proteome</keyword>
<protein>
    <submittedName>
        <fullName evidence="2">Glycosyltransferase</fullName>
    </submittedName>
</protein>
<dbReference type="Pfam" id="PF00535">
    <property type="entry name" value="Glycos_transf_2"/>
    <property type="match status" value="1"/>
</dbReference>
<dbReference type="RefSeq" id="WP_047977567.1">
    <property type="nucleotide sequence ID" value="NZ_JWIZ01000063.1"/>
</dbReference>
<keyword evidence="2" id="KW-0808">Transferase</keyword>
<evidence type="ECO:0000259" key="1">
    <source>
        <dbReference type="Pfam" id="PF00535"/>
    </source>
</evidence>
<dbReference type="PANTHER" id="PTHR43685">
    <property type="entry name" value="GLYCOSYLTRANSFERASE"/>
    <property type="match status" value="1"/>
</dbReference>
<accession>A0A0J5P5S5</accession>